<comment type="similarity">
    <text evidence="7">Belongs to the dihydrofolate reductase family.</text>
</comment>
<keyword evidence="10" id="KW-1185">Reference proteome</keyword>
<dbReference type="GO" id="GO:0046655">
    <property type="term" value="P:folic acid metabolic process"/>
    <property type="evidence" value="ECO:0007669"/>
    <property type="project" value="TreeGrafter"/>
</dbReference>
<dbReference type="EMBL" id="LUGG01000001">
    <property type="protein sequence ID" value="OBZ79179.1"/>
    <property type="molecule type" value="Genomic_DNA"/>
</dbReference>
<evidence type="ECO:0000256" key="1">
    <source>
        <dbReference type="ARBA" id="ARBA00004903"/>
    </source>
</evidence>
<evidence type="ECO:0000256" key="2">
    <source>
        <dbReference type="ARBA" id="ARBA00012856"/>
    </source>
</evidence>
<dbReference type="SUPFAM" id="SSF53597">
    <property type="entry name" value="Dihydrofolate reductase-like"/>
    <property type="match status" value="1"/>
</dbReference>
<gene>
    <name evidence="9" type="primary">DYR</name>
    <name evidence="9" type="ORF">A0H81_01092</name>
</gene>
<evidence type="ECO:0000313" key="9">
    <source>
        <dbReference type="EMBL" id="OBZ79179.1"/>
    </source>
</evidence>
<dbReference type="OrthoDB" id="414698at2759"/>
<evidence type="ECO:0000256" key="4">
    <source>
        <dbReference type="ARBA" id="ARBA00022563"/>
    </source>
</evidence>
<comment type="pathway">
    <text evidence="1">Cofactor biosynthesis; tetrahydrofolate biosynthesis; 5,6,7,8-tetrahydrofolate from 7,8-dihydrofolate: step 1/1.</text>
</comment>
<dbReference type="CDD" id="cd00209">
    <property type="entry name" value="DHFR"/>
    <property type="match status" value="1"/>
</dbReference>
<sequence length="209" mass="23507">MSRLTIIVAATLTNGIGKNSQLPWRLSKEISYFARVTSNAPEGSLNAVIMGRNTWESIPRKFRPLPKRLNIVISSNEQYELTPPAATAPIYLHTTLNSALERLSQPETLEKPIHRAFIIGGASLYRDTLSISPSSQSFVDRILLTRIISPSFDDCDVHMPDFQSVDTSAASHPWKRASHEELQAWTGIEVPEGIQEENGVQYEFQMWVR</sequence>
<keyword evidence="4" id="KW-0554">One-carbon metabolism</keyword>
<dbReference type="GO" id="GO:0046654">
    <property type="term" value="P:tetrahydrofolate biosynthetic process"/>
    <property type="evidence" value="ECO:0007669"/>
    <property type="project" value="UniProtKB-UniPathway"/>
</dbReference>
<dbReference type="PROSITE" id="PS00075">
    <property type="entry name" value="DHFR_1"/>
    <property type="match status" value="1"/>
</dbReference>
<dbReference type="EC" id="1.5.1.3" evidence="2"/>
<name>A0A1C7MRY6_GRIFR</name>
<dbReference type="PANTHER" id="PTHR48069">
    <property type="entry name" value="DIHYDROFOLATE REDUCTASE"/>
    <property type="match status" value="1"/>
</dbReference>
<keyword evidence="6" id="KW-0560">Oxidoreductase</keyword>
<protein>
    <recommendedName>
        <fullName evidence="3">Dihydrofolate reductase</fullName>
        <ecNumber evidence="2">1.5.1.3</ecNumber>
    </recommendedName>
</protein>
<dbReference type="GO" id="GO:0004146">
    <property type="term" value="F:dihydrofolate reductase activity"/>
    <property type="evidence" value="ECO:0007669"/>
    <property type="project" value="UniProtKB-EC"/>
</dbReference>
<proteinExistence type="inferred from homology"/>
<accession>A0A1C7MRY6</accession>
<dbReference type="Gene3D" id="3.40.430.10">
    <property type="entry name" value="Dihydrofolate Reductase, subunit A"/>
    <property type="match status" value="1"/>
</dbReference>
<dbReference type="STRING" id="5627.A0A1C7MRY6"/>
<dbReference type="OMA" id="QYEFQMW"/>
<evidence type="ECO:0000313" key="10">
    <source>
        <dbReference type="Proteomes" id="UP000092993"/>
    </source>
</evidence>
<dbReference type="InterPro" id="IPR017925">
    <property type="entry name" value="DHFR_CS"/>
</dbReference>
<dbReference type="Pfam" id="PF00186">
    <property type="entry name" value="DHFR_1"/>
    <property type="match status" value="1"/>
</dbReference>
<reference evidence="9 10" key="1">
    <citation type="submission" date="2016-03" db="EMBL/GenBank/DDBJ databases">
        <title>Whole genome sequencing of Grifola frondosa 9006-11.</title>
        <authorList>
            <person name="Min B."/>
            <person name="Park H."/>
            <person name="Kim J.-G."/>
            <person name="Cho H."/>
            <person name="Oh Y.-L."/>
            <person name="Kong W.-S."/>
            <person name="Choi I.-G."/>
        </authorList>
    </citation>
    <scope>NUCLEOTIDE SEQUENCE [LARGE SCALE GENOMIC DNA]</scope>
    <source>
        <strain evidence="9 10">9006-11</strain>
    </source>
</reference>
<evidence type="ECO:0000256" key="5">
    <source>
        <dbReference type="ARBA" id="ARBA00022857"/>
    </source>
</evidence>
<dbReference type="AlphaFoldDB" id="A0A1C7MRY6"/>
<dbReference type="Proteomes" id="UP000092993">
    <property type="component" value="Unassembled WGS sequence"/>
</dbReference>
<organism evidence="9 10">
    <name type="scientific">Grifola frondosa</name>
    <name type="common">Maitake</name>
    <name type="synonym">Polyporus frondosus</name>
    <dbReference type="NCBI Taxonomy" id="5627"/>
    <lineage>
        <taxon>Eukaryota</taxon>
        <taxon>Fungi</taxon>
        <taxon>Dikarya</taxon>
        <taxon>Basidiomycota</taxon>
        <taxon>Agaricomycotina</taxon>
        <taxon>Agaricomycetes</taxon>
        <taxon>Polyporales</taxon>
        <taxon>Grifolaceae</taxon>
        <taxon>Grifola</taxon>
    </lineage>
</organism>
<dbReference type="InterPro" id="IPR001796">
    <property type="entry name" value="DHFR_dom"/>
</dbReference>
<dbReference type="PRINTS" id="PR00070">
    <property type="entry name" value="DHFR"/>
</dbReference>
<evidence type="ECO:0000256" key="7">
    <source>
        <dbReference type="RuleBase" id="RU004474"/>
    </source>
</evidence>
<evidence type="ECO:0000256" key="3">
    <source>
        <dbReference type="ARBA" id="ARBA00018886"/>
    </source>
</evidence>
<dbReference type="UniPathway" id="UPA00077">
    <property type="reaction ID" value="UER00158"/>
</dbReference>
<dbReference type="InterPro" id="IPR024072">
    <property type="entry name" value="DHFR-like_dom_sf"/>
</dbReference>
<comment type="caution">
    <text evidence="9">The sequence shown here is derived from an EMBL/GenBank/DDBJ whole genome shotgun (WGS) entry which is preliminary data.</text>
</comment>
<dbReference type="PANTHER" id="PTHR48069:SF3">
    <property type="entry name" value="DIHYDROFOLATE REDUCTASE"/>
    <property type="match status" value="1"/>
</dbReference>
<dbReference type="GO" id="GO:0005739">
    <property type="term" value="C:mitochondrion"/>
    <property type="evidence" value="ECO:0007669"/>
    <property type="project" value="TreeGrafter"/>
</dbReference>
<dbReference type="GO" id="GO:0046452">
    <property type="term" value="P:dihydrofolate metabolic process"/>
    <property type="evidence" value="ECO:0007669"/>
    <property type="project" value="TreeGrafter"/>
</dbReference>
<dbReference type="InterPro" id="IPR012259">
    <property type="entry name" value="DHFR"/>
</dbReference>
<evidence type="ECO:0000256" key="6">
    <source>
        <dbReference type="ARBA" id="ARBA00023002"/>
    </source>
</evidence>
<dbReference type="GO" id="GO:0050661">
    <property type="term" value="F:NADP binding"/>
    <property type="evidence" value="ECO:0007669"/>
    <property type="project" value="InterPro"/>
</dbReference>
<dbReference type="PROSITE" id="PS51330">
    <property type="entry name" value="DHFR_2"/>
    <property type="match status" value="1"/>
</dbReference>
<evidence type="ECO:0000259" key="8">
    <source>
        <dbReference type="PROSITE" id="PS51330"/>
    </source>
</evidence>
<keyword evidence="5" id="KW-0521">NADP</keyword>
<dbReference type="GO" id="GO:0006730">
    <property type="term" value="P:one-carbon metabolic process"/>
    <property type="evidence" value="ECO:0007669"/>
    <property type="project" value="UniProtKB-KW"/>
</dbReference>
<feature type="domain" description="DHFR" evidence="8">
    <location>
        <begin position="3"/>
        <end position="209"/>
    </location>
</feature>